<dbReference type="SUPFAM" id="SSF48371">
    <property type="entry name" value="ARM repeat"/>
    <property type="match status" value="1"/>
</dbReference>
<name>A0ABD0TPR0_LOXSC</name>
<feature type="compositionally biased region" description="Low complexity" evidence="1">
    <location>
        <begin position="321"/>
        <end position="337"/>
    </location>
</feature>
<comment type="caution">
    <text evidence="4">The sequence shown here is derived from an EMBL/GenBank/DDBJ whole genome shotgun (WGS) entry which is preliminary data.</text>
</comment>
<evidence type="ECO:0000259" key="3">
    <source>
        <dbReference type="Pfam" id="PF15998"/>
    </source>
</evidence>
<dbReference type="PANTHER" id="PTHR36299:SF3">
    <property type="entry name" value="FI03431P"/>
    <property type="match status" value="1"/>
</dbReference>
<feature type="region of interest" description="Disordered" evidence="1">
    <location>
        <begin position="591"/>
        <end position="616"/>
    </location>
</feature>
<proteinExistence type="predicted"/>
<feature type="region of interest" description="Disordered" evidence="1">
    <location>
        <begin position="246"/>
        <end position="337"/>
    </location>
</feature>
<dbReference type="Pfam" id="PF15998">
    <property type="entry name" value="DUF4773"/>
    <property type="match status" value="1"/>
</dbReference>
<evidence type="ECO:0000313" key="5">
    <source>
        <dbReference type="Proteomes" id="UP001549921"/>
    </source>
</evidence>
<reference evidence="4 5" key="1">
    <citation type="submission" date="2024-06" db="EMBL/GenBank/DDBJ databases">
        <title>A chromosome-level genome assembly of beet webworm, Loxostege sticticalis.</title>
        <authorList>
            <person name="Zhang Y."/>
        </authorList>
    </citation>
    <scope>NUCLEOTIDE SEQUENCE [LARGE SCALE GENOMIC DNA]</scope>
    <source>
        <strain evidence="4">AQ028</strain>
        <tissue evidence="4">Male pupae</tissue>
    </source>
</reference>
<evidence type="ECO:0000256" key="2">
    <source>
        <dbReference type="SAM" id="SignalP"/>
    </source>
</evidence>
<feature type="signal peptide" evidence="2">
    <location>
        <begin position="1"/>
        <end position="19"/>
    </location>
</feature>
<feature type="compositionally biased region" description="Acidic residues" evidence="1">
    <location>
        <begin position="184"/>
        <end position="225"/>
    </location>
</feature>
<feature type="compositionally biased region" description="Basic residues" evidence="1">
    <location>
        <begin position="303"/>
        <end position="320"/>
    </location>
</feature>
<dbReference type="EMBL" id="JBEDNZ010000002">
    <property type="protein sequence ID" value="KAL0851358.1"/>
    <property type="molecule type" value="Genomic_DNA"/>
</dbReference>
<dbReference type="AlphaFoldDB" id="A0ABD0TPR0"/>
<feature type="region of interest" description="Disordered" evidence="1">
    <location>
        <begin position="170"/>
        <end position="225"/>
    </location>
</feature>
<protein>
    <recommendedName>
        <fullName evidence="3">DUF4773 domain-containing protein</fullName>
    </recommendedName>
</protein>
<dbReference type="PANTHER" id="PTHR36299">
    <property type="entry name" value="AGAP008005-PA"/>
    <property type="match status" value="1"/>
</dbReference>
<feature type="chain" id="PRO_5044852232" description="DUF4773 domain-containing protein" evidence="2">
    <location>
        <begin position="20"/>
        <end position="616"/>
    </location>
</feature>
<gene>
    <name evidence="4" type="ORF">ABMA28_007175</name>
</gene>
<keyword evidence="2" id="KW-0732">Signal</keyword>
<sequence length="616" mass="67911">MKLSLVFELLLIFVLLAFAASKSVRKQKNNKKGIQNRNDSDKLEDNSINKYCKCSEAHCNCCRDFAVPVVNLNGPGCASLMYLSGDKMTVSLSFGKKVITNRTLSSKKPSPVCLPLPGGLSKFCGRVYNIARAGEEFRACLGLELQSKSAVEAAVRVSCFKFGPRGVTTEPADPLPLVPQNEKIEDDDDDDDDDEDDFGLTADDDDDDDDEDDDDDGELDAVNDIDSADYTGFSLLGEDLLGDLFGSSGSKKPNKSKKKQAPAPTPTTSTTTRRPRPSRRPSRKPATRTTPRPIRTTTVKVRPVNRRPTRKPTKKRRPAKRPTTAITAESSATTPTTTTITTAAPLIAIPVVTPAPVVVPSTERSVIEIETDQTFEPIIGVNQNIETMFATTAKSVTNFEDPGLELSLAHITGQLSSMPVTPILSNTAKESVMPSTNSAEVNYEKIETITPKMPTTMSFATTADEKINDDMVQIVHDLDQSSEESATTNVEPLKVEESRAHEEYSVSSDHYGGFVLPKKKHRSSFNFDDLDVLHLTEIGETVGEQLGVFGRNKRQNKNNKEHKDHKVRDGKKDDDYSDILGLDDLGSLLRKSMSDNRNNKDRRRQNKMMRGQWGHV</sequence>
<dbReference type="Proteomes" id="UP001549921">
    <property type="component" value="Unassembled WGS sequence"/>
</dbReference>
<evidence type="ECO:0000256" key="1">
    <source>
        <dbReference type="SAM" id="MobiDB-lite"/>
    </source>
</evidence>
<evidence type="ECO:0000313" key="4">
    <source>
        <dbReference type="EMBL" id="KAL0851358.1"/>
    </source>
</evidence>
<dbReference type="InterPro" id="IPR031941">
    <property type="entry name" value="DUF4773"/>
</dbReference>
<feature type="domain" description="DUF4773" evidence="3">
    <location>
        <begin position="51"/>
        <end position="166"/>
    </location>
</feature>
<accession>A0ABD0TPR0</accession>
<organism evidence="4 5">
    <name type="scientific">Loxostege sticticalis</name>
    <name type="common">Beet webworm moth</name>
    <dbReference type="NCBI Taxonomy" id="481309"/>
    <lineage>
        <taxon>Eukaryota</taxon>
        <taxon>Metazoa</taxon>
        <taxon>Ecdysozoa</taxon>
        <taxon>Arthropoda</taxon>
        <taxon>Hexapoda</taxon>
        <taxon>Insecta</taxon>
        <taxon>Pterygota</taxon>
        <taxon>Neoptera</taxon>
        <taxon>Endopterygota</taxon>
        <taxon>Lepidoptera</taxon>
        <taxon>Glossata</taxon>
        <taxon>Ditrysia</taxon>
        <taxon>Pyraloidea</taxon>
        <taxon>Crambidae</taxon>
        <taxon>Pyraustinae</taxon>
        <taxon>Loxostege</taxon>
    </lineage>
</organism>
<feature type="compositionally biased region" description="Low complexity" evidence="1">
    <location>
        <begin position="287"/>
        <end position="302"/>
    </location>
</feature>
<feature type="compositionally biased region" description="Basic residues" evidence="1">
    <location>
        <begin position="273"/>
        <end position="286"/>
    </location>
</feature>
<feature type="compositionally biased region" description="Basic and acidic residues" evidence="1">
    <location>
        <begin position="558"/>
        <end position="573"/>
    </location>
</feature>
<dbReference type="InterPro" id="IPR016024">
    <property type="entry name" value="ARM-type_fold"/>
</dbReference>
<feature type="region of interest" description="Disordered" evidence="1">
    <location>
        <begin position="549"/>
        <end position="573"/>
    </location>
</feature>